<proteinExistence type="predicted"/>
<dbReference type="PROSITE" id="PS51459">
    <property type="entry name" value="FIDO"/>
    <property type="match status" value="1"/>
</dbReference>
<evidence type="ECO:0000313" key="10">
    <source>
        <dbReference type="Proteomes" id="UP001191004"/>
    </source>
</evidence>
<dbReference type="InterPro" id="IPR003812">
    <property type="entry name" value="Fido"/>
</dbReference>
<protein>
    <recommendedName>
        <fullName evidence="5">protein adenylyltransferase</fullName>
        <ecNumber evidence="5">2.7.7.108</ecNumber>
    </recommendedName>
</protein>
<dbReference type="SUPFAM" id="SSF140931">
    <property type="entry name" value="Fic-like"/>
    <property type="match status" value="1"/>
</dbReference>
<keyword evidence="1 9" id="KW-0808">Transferase</keyword>
<comment type="catalytic activity">
    <reaction evidence="7">
        <text>L-tyrosyl-[protein] + ATP = O-(5'-adenylyl)-L-tyrosyl-[protein] + diphosphate</text>
        <dbReference type="Rhea" id="RHEA:54288"/>
        <dbReference type="Rhea" id="RHEA-COMP:10136"/>
        <dbReference type="Rhea" id="RHEA-COMP:13846"/>
        <dbReference type="ChEBI" id="CHEBI:30616"/>
        <dbReference type="ChEBI" id="CHEBI:33019"/>
        <dbReference type="ChEBI" id="CHEBI:46858"/>
        <dbReference type="ChEBI" id="CHEBI:83624"/>
        <dbReference type="EC" id="2.7.7.108"/>
    </reaction>
</comment>
<evidence type="ECO:0000256" key="4">
    <source>
        <dbReference type="ARBA" id="ARBA00022840"/>
    </source>
</evidence>
<evidence type="ECO:0000256" key="1">
    <source>
        <dbReference type="ARBA" id="ARBA00022679"/>
    </source>
</evidence>
<accession>A0ABY0FJI4</accession>
<keyword evidence="2 9" id="KW-0548">Nucleotidyltransferase</keyword>
<sequence>MRFTPVFFLEQNLKTIDTLPETTFEEIITKYVEMNIAHPFREGNGRATRIWLDQILKKSLKKCIDWSKVDKSEYLSEMERSPVNQLEIQELLRHNLTDQIEDREVHMKGIQASYQYEDMDDYDVHTL</sequence>
<feature type="domain" description="Fido" evidence="8">
    <location>
        <begin position="1"/>
        <end position="94"/>
    </location>
</feature>
<dbReference type="PANTHER" id="PTHR39560">
    <property type="entry name" value="PROTEIN ADENYLYLTRANSFERASE FIC-RELATED"/>
    <property type="match status" value="1"/>
</dbReference>
<dbReference type="PANTHER" id="PTHR39560:SF1">
    <property type="entry name" value="PROTEIN ADENYLYLTRANSFERASE FIC-RELATED"/>
    <property type="match status" value="1"/>
</dbReference>
<evidence type="ECO:0000313" key="9">
    <source>
        <dbReference type="EMBL" id="RYC73231.1"/>
    </source>
</evidence>
<dbReference type="EC" id="2.7.7.108" evidence="5"/>
<keyword evidence="4" id="KW-0067">ATP-binding</keyword>
<dbReference type="InterPro" id="IPR036597">
    <property type="entry name" value="Fido-like_dom_sf"/>
</dbReference>
<keyword evidence="3" id="KW-0547">Nucleotide-binding</keyword>
<evidence type="ECO:0000256" key="5">
    <source>
        <dbReference type="ARBA" id="ARBA00034531"/>
    </source>
</evidence>
<dbReference type="Pfam" id="PF02661">
    <property type="entry name" value="Fic"/>
    <property type="match status" value="1"/>
</dbReference>
<comment type="caution">
    <text evidence="9">The sequence shown here is derived from an EMBL/GenBank/DDBJ whole genome shotgun (WGS) entry which is preliminary data.</text>
</comment>
<reference evidence="9 10" key="1">
    <citation type="journal article" date="2018" name="bioRxiv">
        <title>Evidence of independent acquisition and adaption of ultra-small bacteria to human hosts across the highly diverse yet reduced genomes of the phylum Saccharibacteria.</title>
        <authorList>
            <person name="McLean J.S."/>
            <person name="Bor B."/>
            <person name="To T.T."/>
            <person name="Liu Q."/>
            <person name="Kearns K.A."/>
            <person name="Solden L.M."/>
            <person name="Wrighton K.C."/>
            <person name="He X."/>
            <person name="Shi W."/>
        </authorList>
    </citation>
    <scope>NUCLEOTIDE SEQUENCE [LARGE SCALE GENOMIC DNA]</scope>
    <source>
        <strain evidence="9 10">TM7_KMM_G3_1_HOT_351</strain>
    </source>
</reference>
<evidence type="ECO:0000256" key="7">
    <source>
        <dbReference type="ARBA" id="ARBA00048696"/>
    </source>
</evidence>
<keyword evidence="10" id="KW-1185">Reference proteome</keyword>
<dbReference type="Gene3D" id="1.10.3290.10">
    <property type="entry name" value="Fido-like domain"/>
    <property type="match status" value="1"/>
</dbReference>
<reference evidence="9 10" key="2">
    <citation type="journal article" date="2020" name="Cell Rep.">
        <title>Acquisition and Adaptation of Ultra-small Parasitic Reduced Genome Bacteria to Mammalian Hosts.</title>
        <authorList>
            <person name="McLean J.S."/>
            <person name="Bor B."/>
            <person name="Kerns K.A."/>
            <person name="Liu Q."/>
            <person name="To T.T."/>
            <person name="Solden L."/>
            <person name="Hendrickson E.L."/>
            <person name="Wrighton K."/>
            <person name="Shi W."/>
            <person name="He X."/>
        </authorList>
    </citation>
    <scope>NUCLEOTIDE SEQUENCE [LARGE SCALE GENOMIC DNA]</scope>
    <source>
        <strain evidence="9 10">TM7_KMM_G3_1_HOT_351</strain>
    </source>
</reference>
<gene>
    <name evidence="9" type="ORF">G3KMM_00491</name>
</gene>
<evidence type="ECO:0000259" key="8">
    <source>
        <dbReference type="PROSITE" id="PS51459"/>
    </source>
</evidence>
<organism evidence="9 10">
    <name type="scientific">Candidatus Nanosyncoccus nanoralicus</name>
    <dbReference type="NCBI Taxonomy" id="2171996"/>
    <lineage>
        <taxon>Bacteria</taxon>
        <taxon>Candidatus Saccharimonadota</taxon>
        <taxon>Candidatus Nanosyncoccalia</taxon>
        <taxon>Candidatus Nanosyncoccales</taxon>
        <taxon>Candidatus Nanosyncoccaceae</taxon>
        <taxon>Candidatus Nanosyncoccus</taxon>
    </lineage>
</organism>
<dbReference type="EMBL" id="PRLL01000021">
    <property type="protein sequence ID" value="RYC73231.1"/>
    <property type="molecule type" value="Genomic_DNA"/>
</dbReference>
<name>A0ABY0FJI4_9BACT</name>
<evidence type="ECO:0000256" key="2">
    <source>
        <dbReference type="ARBA" id="ARBA00022695"/>
    </source>
</evidence>
<dbReference type="Proteomes" id="UP001191004">
    <property type="component" value="Unassembled WGS sequence"/>
</dbReference>
<dbReference type="GO" id="GO:0016779">
    <property type="term" value="F:nucleotidyltransferase activity"/>
    <property type="evidence" value="ECO:0007669"/>
    <property type="project" value="UniProtKB-KW"/>
</dbReference>
<evidence type="ECO:0000256" key="3">
    <source>
        <dbReference type="ARBA" id="ARBA00022741"/>
    </source>
</evidence>
<evidence type="ECO:0000256" key="6">
    <source>
        <dbReference type="ARBA" id="ARBA00047939"/>
    </source>
</evidence>
<comment type="catalytic activity">
    <reaction evidence="6">
        <text>L-threonyl-[protein] + ATP = 3-O-(5'-adenylyl)-L-threonyl-[protein] + diphosphate</text>
        <dbReference type="Rhea" id="RHEA:54292"/>
        <dbReference type="Rhea" id="RHEA-COMP:11060"/>
        <dbReference type="Rhea" id="RHEA-COMP:13847"/>
        <dbReference type="ChEBI" id="CHEBI:30013"/>
        <dbReference type="ChEBI" id="CHEBI:30616"/>
        <dbReference type="ChEBI" id="CHEBI:33019"/>
        <dbReference type="ChEBI" id="CHEBI:138113"/>
        <dbReference type="EC" id="2.7.7.108"/>
    </reaction>
</comment>